<reference evidence="1 2" key="1">
    <citation type="journal article" date="2016" name="Proc. Natl. Acad. Sci. U.S.A.">
        <title>Lipid metabolic changes in an early divergent fungus govern the establishment of a mutualistic symbiosis with endobacteria.</title>
        <authorList>
            <person name="Lastovetsky O.A."/>
            <person name="Gaspar M.L."/>
            <person name="Mondo S.J."/>
            <person name="LaButti K.M."/>
            <person name="Sandor L."/>
            <person name="Grigoriev I.V."/>
            <person name="Henry S.A."/>
            <person name="Pawlowska T.E."/>
        </authorList>
    </citation>
    <scope>NUCLEOTIDE SEQUENCE [LARGE SCALE GENOMIC DNA]</scope>
    <source>
        <strain evidence="1 2">ATCC 52813</strain>
    </source>
</reference>
<protein>
    <submittedName>
        <fullName evidence="1">Uncharacterized protein</fullName>
    </submittedName>
</protein>
<gene>
    <name evidence="1" type="ORF">RHIMIDRAFT_295296</name>
</gene>
<evidence type="ECO:0000313" key="1">
    <source>
        <dbReference type="EMBL" id="PHZ08307.1"/>
    </source>
</evidence>
<accession>A0A2G4SHQ2</accession>
<proteinExistence type="predicted"/>
<sequence length="209" mass="23434">MSGYGLTEAQITKPIQRYTAQTSRDKSTEYALPSEIFEDLKESSSKEFRANIQDFAEEALCIPKIKRFTYIPTTVQRSSTAQLIAANRTAQKWNINLRIDAFVDNSNTKLKKYWSWKNNSRAERTDAFHTELCDSDPSMANMMLVTDDVEAQQGGFSGFQYEEFLEASPTISSEAPCGPKLTFLAASEGGSFYGNLSLPSRSFSRLKLG</sequence>
<dbReference type="EMBL" id="KZ303866">
    <property type="protein sequence ID" value="PHZ08307.1"/>
    <property type="molecule type" value="Genomic_DNA"/>
</dbReference>
<evidence type="ECO:0000313" key="2">
    <source>
        <dbReference type="Proteomes" id="UP000242254"/>
    </source>
</evidence>
<organism evidence="1 2">
    <name type="scientific">Rhizopus microsporus ATCC 52813</name>
    <dbReference type="NCBI Taxonomy" id="1340429"/>
    <lineage>
        <taxon>Eukaryota</taxon>
        <taxon>Fungi</taxon>
        <taxon>Fungi incertae sedis</taxon>
        <taxon>Mucoromycota</taxon>
        <taxon>Mucoromycotina</taxon>
        <taxon>Mucoromycetes</taxon>
        <taxon>Mucorales</taxon>
        <taxon>Mucorineae</taxon>
        <taxon>Rhizopodaceae</taxon>
        <taxon>Rhizopus</taxon>
    </lineage>
</organism>
<dbReference type="Proteomes" id="UP000242254">
    <property type="component" value="Unassembled WGS sequence"/>
</dbReference>
<dbReference type="RefSeq" id="XP_023462015.1">
    <property type="nucleotide sequence ID" value="XM_023614166.1"/>
</dbReference>
<name>A0A2G4SHQ2_RHIZD</name>
<keyword evidence="2" id="KW-1185">Reference proteome</keyword>
<dbReference type="AlphaFoldDB" id="A0A2G4SHQ2"/>
<dbReference type="GeneID" id="35445155"/>